<keyword evidence="2" id="KW-0472">Membrane</keyword>
<dbReference type="Proteomes" id="UP001172687">
    <property type="component" value="Unassembled WGS sequence"/>
</dbReference>
<evidence type="ECO:0000259" key="3">
    <source>
        <dbReference type="Pfam" id="PF13349"/>
    </source>
</evidence>
<reference evidence="4" key="1">
    <citation type="submission" date="2023-07" db="EMBL/GenBank/DDBJ databases">
        <title>Degradation of tert-butanol by M. austroafricanum TBA100.</title>
        <authorList>
            <person name="Helbich S."/>
            <person name="Vainshtein Y."/>
        </authorList>
    </citation>
    <scope>NUCLEOTIDE SEQUENCE</scope>
    <source>
        <strain evidence="4">TBA100</strain>
    </source>
</reference>
<evidence type="ECO:0000313" key="5">
    <source>
        <dbReference type="Proteomes" id="UP001172687"/>
    </source>
</evidence>
<keyword evidence="2" id="KW-0812">Transmembrane</keyword>
<organism evidence="4 5">
    <name type="scientific">Mycolicibacterium austroafricanum</name>
    <name type="common">Mycobacterium austroafricanum</name>
    <dbReference type="NCBI Taxonomy" id="39687"/>
    <lineage>
        <taxon>Bacteria</taxon>
        <taxon>Bacillati</taxon>
        <taxon>Actinomycetota</taxon>
        <taxon>Actinomycetes</taxon>
        <taxon>Mycobacteriales</taxon>
        <taxon>Mycobacteriaceae</taxon>
        <taxon>Mycolicibacterium</taxon>
    </lineage>
</organism>
<comment type="caution">
    <text evidence="4">The sequence shown here is derived from an EMBL/GenBank/DDBJ whole genome shotgun (WGS) entry which is preliminary data.</text>
</comment>
<keyword evidence="2" id="KW-1133">Transmembrane helix</keyword>
<accession>A0ABT8HL79</accession>
<dbReference type="InterPro" id="IPR025164">
    <property type="entry name" value="Toastrack_DUF4097"/>
</dbReference>
<name>A0ABT8HL79_MYCAO</name>
<sequence>MTSSVTAAAPPPAPATPPPPLSPGGRTAVRVLLILAATALVLGTVAALTTAALGVSTFRVVKDSMPLPRTLTSVVIDTGSVPAAVRITTDRAARDPRVDMRMVNSTRAGSDPLAVTADGTTARVTIDAEPSEFLQWGRAGEITLVLPPELARRLTVTTQQETGVVFAQADIDQLYARTVDGAVFLSGSARRIEITNEHGDITTREPIAVSDSFRATTTTGDVNVDFSEVPNTVDAETEHGDVVISLPPPGPYFVDATTGMEHGTTVVRAPQTRDRDSAAAVVTARTETGDVVVEEQR</sequence>
<proteinExistence type="predicted"/>
<dbReference type="EMBL" id="JAUHTC010000091">
    <property type="protein sequence ID" value="MDN4521513.1"/>
    <property type="molecule type" value="Genomic_DNA"/>
</dbReference>
<feature type="domain" description="DUF4097" evidence="3">
    <location>
        <begin position="168"/>
        <end position="293"/>
    </location>
</feature>
<dbReference type="Pfam" id="PF13349">
    <property type="entry name" value="DUF4097"/>
    <property type="match status" value="1"/>
</dbReference>
<feature type="compositionally biased region" description="Pro residues" evidence="1">
    <location>
        <begin position="9"/>
        <end position="22"/>
    </location>
</feature>
<evidence type="ECO:0000313" key="4">
    <source>
        <dbReference type="EMBL" id="MDN4521513.1"/>
    </source>
</evidence>
<evidence type="ECO:0000256" key="1">
    <source>
        <dbReference type="SAM" id="MobiDB-lite"/>
    </source>
</evidence>
<gene>
    <name evidence="4" type="ORF">QYF68_27365</name>
</gene>
<feature type="region of interest" description="Disordered" evidence="1">
    <location>
        <begin position="1"/>
        <end position="23"/>
    </location>
</feature>
<dbReference type="RefSeq" id="WP_208673555.1">
    <property type="nucleotide sequence ID" value="NZ_CP070380.1"/>
</dbReference>
<evidence type="ECO:0000256" key="2">
    <source>
        <dbReference type="SAM" id="Phobius"/>
    </source>
</evidence>
<keyword evidence="5" id="KW-1185">Reference proteome</keyword>
<protein>
    <submittedName>
        <fullName evidence="4">DUF4097 family beta strand repeat-containing protein</fullName>
    </submittedName>
</protein>
<feature type="transmembrane region" description="Helical" evidence="2">
    <location>
        <begin position="31"/>
        <end position="55"/>
    </location>
</feature>